<evidence type="ECO:0000313" key="1">
    <source>
        <dbReference type="EMBL" id="CAB5006927.1"/>
    </source>
</evidence>
<name>A0A6J7PNF3_9ZZZZ</name>
<gene>
    <name evidence="1" type="ORF">UFOPK3954_02103</name>
</gene>
<dbReference type="EMBL" id="CAFBON010000284">
    <property type="protein sequence ID" value="CAB5006927.1"/>
    <property type="molecule type" value="Genomic_DNA"/>
</dbReference>
<organism evidence="1">
    <name type="scientific">freshwater metagenome</name>
    <dbReference type="NCBI Taxonomy" id="449393"/>
    <lineage>
        <taxon>unclassified sequences</taxon>
        <taxon>metagenomes</taxon>
        <taxon>ecological metagenomes</taxon>
    </lineage>
</organism>
<accession>A0A6J7PNF3</accession>
<protein>
    <submittedName>
        <fullName evidence="1">Unannotated protein</fullName>
    </submittedName>
</protein>
<dbReference type="AlphaFoldDB" id="A0A6J7PNF3"/>
<reference evidence="1" key="1">
    <citation type="submission" date="2020-05" db="EMBL/GenBank/DDBJ databases">
        <authorList>
            <person name="Chiriac C."/>
            <person name="Salcher M."/>
            <person name="Ghai R."/>
            <person name="Kavagutti S V."/>
        </authorList>
    </citation>
    <scope>NUCLEOTIDE SEQUENCE</scope>
</reference>
<sequence length="384" mass="42610">MRQDPRRRAPRDHVGEPVVEDERGEFLHAGRHVTNNRSLWDALLTGQVPRRIRARLLAEFRVHRHAVTLGLAQRRPVALGVVGDEHAADDADATVVGLLAGRERRCTPFVEHHARVALRQHVHTEANGASDTRGTRGCEPDRRSPWLNRVRRDVHVVELVALAAEREPLTAPRQLQDLHHLLGKRHTVLQRDTERAELVRCVRKPEADLHPPVRDLVEHRNVLSEPQGVLERGQRDIGRDTHALGDRCHCAGYRHHAGQIPIVHEVVLAEPGHVEARFVEHRDLFECLAIDVLHGVSAAGRTAEVVDYSEADGRGHDQTVRGPAGTCITRHSVGTCGPSVRGGRDGWEGHTYRTPSMYNRCDPASTAAIFAGHTTPCGRAKGSS</sequence>
<proteinExistence type="predicted"/>